<keyword evidence="4" id="KW-0862">Zinc</keyword>
<dbReference type="InterPro" id="IPR036236">
    <property type="entry name" value="Znf_C2H2_sf"/>
</dbReference>
<evidence type="ECO:0000313" key="8">
    <source>
        <dbReference type="EMBL" id="KAJ3171924.1"/>
    </source>
</evidence>
<feature type="region of interest" description="Disordered" evidence="6">
    <location>
        <begin position="355"/>
        <end position="417"/>
    </location>
</feature>
<feature type="region of interest" description="Disordered" evidence="6">
    <location>
        <begin position="296"/>
        <end position="319"/>
    </location>
</feature>
<evidence type="ECO:0000256" key="1">
    <source>
        <dbReference type="ARBA" id="ARBA00022723"/>
    </source>
</evidence>
<feature type="compositionally biased region" description="Polar residues" evidence="6">
    <location>
        <begin position="408"/>
        <end position="417"/>
    </location>
</feature>
<dbReference type="Pfam" id="PF12171">
    <property type="entry name" value="zf-C2H2_jaz"/>
    <property type="match status" value="1"/>
</dbReference>
<evidence type="ECO:0000259" key="7">
    <source>
        <dbReference type="PROSITE" id="PS50157"/>
    </source>
</evidence>
<dbReference type="InterPro" id="IPR022755">
    <property type="entry name" value="Znf_C2H2_jaz"/>
</dbReference>
<dbReference type="SMART" id="SM00355">
    <property type="entry name" value="ZnF_C2H2"/>
    <property type="match status" value="3"/>
</dbReference>
<name>A0AAD5TDL4_9FUNG</name>
<feature type="compositionally biased region" description="Basic residues" evidence="6">
    <location>
        <begin position="296"/>
        <end position="313"/>
    </location>
</feature>
<keyword evidence="1" id="KW-0479">Metal-binding</keyword>
<dbReference type="Proteomes" id="UP001212152">
    <property type="component" value="Unassembled WGS sequence"/>
</dbReference>
<dbReference type="FunFam" id="3.30.160.60:FF:000100">
    <property type="entry name" value="Zinc finger 45-like"/>
    <property type="match status" value="1"/>
</dbReference>
<evidence type="ECO:0000256" key="2">
    <source>
        <dbReference type="ARBA" id="ARBA00022737"/>
    </source>
</evidence>
<gene>
    <name evidence="8" type="ORF">HDU87_008174</name>
</gene>
<sequence>MSSTAPQSSATAGLASLLPVGQLGPRGLSLSGFQFISNSDLASLFPPDGIDGLSLIGNELFFSDPGQHFLDGTTATEVQPNHNHTNASVRNPVDADSSSSPTSSSSASDFATSPTDDYARNSLLFGPDEFDGFVLSGHSDGGDERSPSMLATSTTPTPTISAVTALPSKTGAALKNAGGKGRGGGGKSKVAGGGDMSVTTTGLSRPRGSGGGMDSSNFDHDDIITNIGSLTSSNGTLSPYHSPPPQFVAYPSGAPLAMFYPGSPYSPFVGGAAAFAAPQFVHPHLLPDYDQLHPNHLSHHPHYPPPHHHHHPHAGMLHGMTPLSAMSPLLNPLSPVSPYAYTPAAAGLPPLPALPGKYHSSGGGGGKPIRREHSTKRHSSTTPRSSTTATGAAAAETAAAATATSTSPIDHSSQQHECPSCAKTFSKPLALKAHIKSHALERTYQCDSCDASFRRSHDLKRHFRSIHTVIKPFGCDTCHKRFSRMDALKRHTSRQGSPCYNQYQ</sequence>
<reference evidence="8" key="1">
    <citation type="submission" date="2020-05" db="EMBL/GenBank/DDBJ databases">
        <title>Phylogenomic resolution of chytrid fungi.</title>
        <authorList>
            <person name="Stajich J.E."/>
            <person name="Amses K."/>
            <person name="Simmons R."/>
            <person name="Seto K."/>
            <person name="Myers J."/>
            <person name="Bonds A."/>
            <person name="Quandt C.A."/>
            <person name="Barry K."/>
            <person name="Liu P."/>
            <person name="Grigoriev I."/>
            <person name="Longcore J.E."/>
            <person name="James T.Y."/>
        </authorList>
    </citation>
    <scope>NUCLEOTIDE SEQUENCE</scope>
    <source>
        <strain evidence="8">JEL0379</strain>
    </source>
</reference>
<accession>A0AAD5TDL4</accession>
<keyword evidence="2" id="KW-0677">Repeat</keyword>
<dbReference type="PROSITE" id="PS00028">
    <property type="entry name" value="ZINC_FINGER_C2H2_1"/>
    <property type="match status" value="2"/>
</dbReference>
<dbReference type="GO" id="GO:0000978">
    <property type="term" value="F:RNA polymerase II cis-regulatory region sequence-specific DNA binding"/>
    <property type="evidence" value="ECO:0007669"/>
    <property type="project" value="TreeGrafter"/>
</dbReference>
<keyword evidence="9" id="KW-1185">Reference proteome</keyword>
<comment type="caution">
    <text evidence="8">The sequence shown here is derived from an EMBL/GenBank/DDBJ whole genome shotgun (WGS) entry which is preliminary data.</text>
</comment>
<dbReference type="PANTHER" id="PTHR23235">
    <property type="entry name" value="KRUEPPEL-LIKE TRANSCRIPTION FACTOR"/>
    <property type="match status" value="1"/>
</dbReference>
<proteinExistence type="predicted"/>
<dbReference type="EMBL" id="JADGJQ010000081">
    <property type="protein sequence ID" value="KAJ3171924.1"/>
    <property type="molecule type" value="Genomic_DNA"/>
</dbReference>
<organism evidence="8 9">
    <name type="scientific">Geranomyces variabilis</name>
    <dbReference type="NCBI Taxonomy" id="109894"/>
    <lineage>
        <taxon>Eukaryota</taxon>
        <taxon>Fungi</taxon>
        <taxon>Fungi incertae sedis</taxon>
        <taxon>Chytridiomycota</taxon>
        <taxon>Chytridiomycota incertae sedis</taxon>
        <taxon>Chytridiomycetes</taxon>
        <taxon>Spizellomycetales</taxon>
        <taxon>Powellomycetaceae</taxon>
        <taxon>Geranomyces</taxon>
    </lineage>
</organism>
<dbReference type="AlphaFoldDB" id="A0AAD5TDL4"/>
<dbReference type="PANTHER" id="PTHR23235:SF120">
    <property type="entry name" value="KRUPPEL-LIKE FACTOR 15"/>
    <property type="match status" value="1"/>
</dbReference>
<dbReference type="Pfam" id="PF13912">
    <property type="entry name" value="zf-C2H2_6"/>
    <property type="match status" value="1"/>
</dbReference>
<feature type="compositionally biased region" description="Low complexity" evidence="6">
    <location>
        <begin position="380"/>
        <end position="407"/>
    </location>
</feature>
<dbReference type="GO" id="GO:0000981">
    <property type="term" value="F:DNA-binding transcription factor activity, RNA polymerase II-specific"/>
    <property type="evidence" value="ECO:0007669"/>
    <property type="project" value="TreeGrafter"/>
</dbReference>
<feature type="compositionally biased region" description="Polar residues" evidence="6">
    <location>
        <begin position="73"/>
        <end position="89"/>
    </location>
</feature>
<feature type="domain" description="C2H2-type" evidence="7">
    <location>
        <begin position="473"/>
        <end position="491"/>
    </location>
</feature>
<evidence type="ECO:0000256" key="6">
    <source>
        <dbReference type="SAM" id="MobiDB-lite"/>
    </source>
</evidence>
<dbReference type="Pfam" id="PF00096">
    <property type="entry name" value="zf-C2H2"/>
    <property type="match status" value="1"/>
</dbReference>
<feature type="region of interest" description="Disordered" evidence="6">
    <location>
        <begin position="173"/>
        <end position="220"/>
    </location>
</feature>
<dbReference type="InterPro" id="IPR013087">
    <property type="entry name" value="Znf_C2H2_type"/>
</dbReference>
<feature type="compositionally biased region" description="Low complexity" evidence="6">
    <location>
        <begin position="94"/>
        <end position="113"/>
    </location>
</feature>
<feature type="region of interest" description="Disordered" evidence="6">
    <location>
        <begin position="134"/>
        <end position="161"/>
    </location>
</feature>
<keyword evidence="3 5" id="KW-0863">Zinc-finger</keyword>
<feature type="domain" description="C2H2-type" evidence="7">
    <location>
        <begin position="416"/>
        <end position="443"/>
    </location>
</feature>
<protein>
    <recommendedName>
        <fullName evidence="7">C2H2-type domain-containing protein</fullName>
    </recommendedName>
</protein>
<evidence type="ECO:0000256" key="3">
    <source>
        <dbReference type="ARBA" id="ARBA00022771"/>
    </source>
</evidence>
<dbReference type="GO" id="GO:0008270">
    <property type="term" value="F:zinc ion binding"/>
    <property type="evidence" value="ECO:0007669"/>
    <property type="project" value="UniProtKB-KW"/>
</dbReference>
<dbReference type="SUPFAM" id="SSF57667">
    <property type="entry name" value="beta-beta-alpha zinc fingers"/>
    <property type="match status" value="2"/>
</dbReference>
<feature type="compositionally biased region" description="Basic residues" evidence="6">
    <location>
        <begin position="368"/>
        <end position="379"/>
    </location>
</feature>
<evidence type="ECO:0000256" key="4">
    <source>
        <dbReference type="ARBA" id="ARBA00022833"/>
    </source>
</evidence>
<evidence type="ECO:0000313" key="9">
    <source>
        <dbReference type="Proteomes" id="UP001212152"/>
    </source>
</evidence>
<dbReference type="Gene3D" id="3.30.160.60">
    <property type="entry name" value="Classic Zinc Finger"/>
    <property type="match status" value="2"/>
</dbReference>
<dbReference type="PROSITE" id="PS50157">
    <property type="entry name" value="ZINC_FINGER_C2H2_2"/>
    <property type="match status" value="3"/>
</dbReference>
<feature type="compositionally biased region" description="Gly residues" evidence="6">
    <location>
        <begin position="178"/>
        <end position="195"/>
    </location>
</feature>
<feature type="region of interest" description="Disordered" evidence="6">
    <location>
        <begin position="71"/>
        <end position="113"/>
    </location>
</feature>
<evidence type="ECO:0000256" key="5">
    <source>
        <dbReference type="PROSITE-ProRule" id="PRU00042"/>
    </source>
</evidence>
<feature type="domain" description="C2H2-type" evidence="7">
    <location>
        <begin position="444"/>
        <end position="472"/>
    </location>
</feature>
<feature type="compositionally biased region" description="Low complexity" evidence="6">
    <location>
        <begin position="147"/>
        <end position="161"/>
    </location>
</feature>